<dbReference type="InterPro" id="IPR052050">
    <property type="entry name" value="SecEffector_AnkRepeat"/>
</dbReference>
<keyword evidence="2" id="KW-1185">Reference proteome</keyword>
<organism evidence="1 2">
    <name type="scientific">Phytophthora megakarya</name>
    <dbReference type="NCBI Taxonomy" id="4795"/>
    <lineage>
        <taxon>Eukaryota</taxon>
        <taxon>Sar</taxon>
        <taxon>Stramenopiles</taxon>
        <taxon>Oomycota</taxon>
        <taxon>Peronosporomycetes</taxon>
        <taxon>Peronosporales</taxon>
        <taxon>Peronosporaceae</taxon>
        <taxon>Phytophthora</taxon>
    </lineage>
</organism>
<proteinExistence type="predicted"/>
<dbReference type="OrthoDB" id="135485at2759"/>
<comment type="caution">
    <text evidence="1">The sequence shown here is derived from an EMBL/GenBank/DDBJ whole genome shotgun (WGS) entry which is preliminary data.</text>
</comment>
<gene>
    <name evidence="1" type="ORF">PHMEG_00020975</name>
</gene>
<reference evidence="2" key="1">
    <citation type="submission" date="2017-03" db="EMBL/GenBank/DDBJ databases">
        <title>Phytopthora megakarya and P. palmivora, two closely related causual agents of cacao black pod achieved similar genome size and gene model numbers by different mechanisms.</title>
        <authorList>
            <person name="Ali S."/>
            <person name="Shao J."/>
            <person name="Larry D.J."/>
            <person name="Kronmiller B."/>
            <person name="Shen D."/>
            <person name="Strem M.D."/>
            <person name="Melnick R.L."/>
            <person name="Guiltinan M.J."/>
            <person name="Tyler B.M."/>
            <person name="Meinhardt L.W."/>
            <person name="Bailey B.A."/>
        </authorList>
    </citation>
    <scope>NUCLEOTIDE SEQUENCE [LARGE SCALE GENOMIC DNA]</scope>
    <source>
        <strain evidence="2">zdho120</strain>
    </source>
</reference>
<protein>
    <submittedName>
        <fullName evidence="1">Uncharacterized protein</fullName>
    </submittedName>
</protein>
<dbReference type="PANTHER" id="PTHR46586:SF3">
    <property type="entry name" value="ANKYRIN REPEAT-CONTAINING PROTEIN"/>
    <property type="match status" value="1"/>
</dbReference>
<evidence type="ECO:0000313" key="2">
    <source>
        <dbReference type="Proteomes" id="UP000198211"/>
    </source>
</evidence>
<evidence type="ECO:0000313" key="1">
    <source>
        <dbReference type="EMBL" id="OWZ06734.1"/>
    </source>
</evidence>
<dbReference type="EMBL" id="NBNE01003841">
    <property type="protein sequence ID" value="OWZ06734.1"/>
    <property type="molecule type" value="Genomic_DNA"/>
</dbReference>
<name>A0A225VNQ8_9STRA</name>
<accession>A0A225VNQ8</accession>
<dbReference type="PANTHER" id="PTHR46586">
    <property type="entry name" value="ANKYRIN REPEAT-CONTAINING PROTEIN"/>
    <property type="match status" value="1"/>
</dbReference>
<sequence length="506" mass="57079">MNADSDRDVISTLDRKQCLQVFLPDAVAALPNIVENINKFAMTLQEAAVLAVQQGECEVVKIWIDDLRFDIASLVTAAVEYGHDDILATIMSGVPDWCIKVALHDSSKLEIIKCLYSWLERKRSRQGAAVGLVYSAASEGQLDVLEFAIENYVVEFWRNVVLTQSLSNAAKSAKHNQYARYIGHKGFQRLLKRAFYAALKNDHNEIAHCCMLKNDHNEIAHLLYAVCPSYQTCIRGNMFISLIRLGTTDMVRFILTKTQIPFGPRNRAFKIAGALCRIKMLVLLLQNVDISLKTLEHTLKSAIRAKRFDVATLLYKTERISVTVIYNEFKNATSVDVLQFLVETDNIPTEVIQHTFDKAVDVSISEARVSHAKIVKYLSTNKYISTKSIEKALFKGADTNSVLLVKALCNEQNCISSDLATKLFVRAIQNDSINVVNFLWGQPWIPYEKFVVEFIDATRMGCLKTVEWFCKHNRASRDAFDKAIVAAIKARHGSVANILQNHLLRE</sequence>
<dbReference type="Proteomes" id="UP000198211">
    <property type="component" value="Unassembled WGS sequence"/>
</dbReference>
<dbReference type="AlphaFoldDB" id="A0A225VNQ8"/>